<reference evidence="2 3" key="1">
    <citation type="submission" date="2024-03" db="EMBL/GenBank/DDBJ databases">
        <title>Complete genome sequence of the green alga Chloropicon roscoffensis RCC1871.</title>
        <authorList>
            <person name="Lemieux C."/>
            <person name="Pombert J.-F."/>
            <person name="Otis C."/>
            <person name="Turmel M."/>
        </authorList>
    </citation>
    <scope>NUCLEOTIDE SEQUENCE [LARGE SCALE GENOMIC DNA]</scope>
    <source>
        <strain evidence="2 3">RCC1871</strain>
    </source>
</reference>
<dbReference type="EMBL" id="CP151518">
    <property type="protein sequence ID" value="WZN67142.1"/>
    <property type="molecule type" value="Genomic_DNA"/>
</dbReference>
<evidence type="ECO:0000313" key="3">
    <source>
        <dbReference type="Proteomes" id="UP001472866"/>
    </source>
</evidence>
<sequence>MNSSAGQYTMHPGGFRPDMQAQAGPSLAGQQPMGPGAMAMSPQQMQQMGGADPMGTGMLGAGMAGGMGGGTTYTGPYPWKQGVCECTQSGDICMEGLFCMPCLYGSTVSKVQGVPCVQPTVAFALSMICCACSVVGAKSRKDIRVKFNLVSEPFSDCMTYLLYPFCAVCQEAYELRARGFGSNFGPMGGMGGMGMGMGGPAMMSPPGQMQMQMGPMGPPGMTPGPHGSAMQQQMMQQMQQQPGRF</sequence>
<name>A0AAX4PMM6_9CHLO</name>
<accession>A0AAX4PMM6</accession>
<evidence type="ECO:0000313" key="2">
    <source>
        <dbReference type="EMBL" id="WZN67142.1"/>
    </source>
</evidence>
<proteinExistence type="predicted"/>
<dbReference type="InterPro" id="IPR006461">
    <property type="entry name" value="PLAC_motif_containing"/>
</dbReference>
<protein>
    <submittedName>
        <fullName evidence="2">Uncharacterized protein</fullName>
    </submittedName>
</protein>
<feature type="region of interest" description="Disordered" evidence="1">
    <location>
        <begin position="1"/>
        <end position="52"/>
    </location>
</feature>
<dbReference type="NCBIfam" id="TIGR01571">
    <property type="entry name" value="A_thal_Cys_rich"/>
    <property type="match status" value="1"/>
</dbReference>
<feature type="compositionally biased region" description="Low complexity" evidence="1">
    <location>
        <begin position="223"/>
        <end position="245"/>
    </location>
</feature>
<dbReference type="Proteomes" id="UP001472866">
    <property type="component" value="Chromosome 18"/>
</dbReference>
<keyword evidence="3" id="KW-1185">Reference proteome</keyword>
<dbReference type="AlphaFoldDB" id="A0AAX4PMM6"/>
<evidence type="ECO:0000256" key="1">
    <source>
        <dbReference type="SAM" id="MobiDB-lite"/>
    </source>
</evidence>
<organism evidence="2 3">
    <name type="scientific">Chloropicon roscoffensis</name>
    <dbReference type="NCBI Taxonomy" id="1461544"/>
    <lineage>
        <taxon>Eukaryota</taxon>
        <taxon>Viridiplantae</taxon>
        <taxon>Chlorophyta</taxon>
        <taxon>Chloropicophyceae</taxon>
        <taxon>Chloropicales</taxon>
        <taxon>Chloropicaceae</taxon>
        <taxon>Chloropicon</taxon>
    </lineage>
</organism>
<dbReference type="PANTHER" id="PTHR15907">
    <property type="entry name" value="DUF614 FAMILY PROTEIN-RELATED"/>
    <property type="match status" value="1"/>
</dbReference>
<feature type="region of interest" description="Disordered" evidence="1">
    <location>
        <begin position="215"/>
        <end position="245"/>
    </location>
</feature>
<gene>
    <name evidence="2" type="ORF">HKI87_18g87140</name>
</gene>
<feature type="compositionally biased region" description="Low complexity" evidence="1">
    <location>
        <begin position="35"/>
        <end position="52"/>
    </location>
</feature>
<dbReference type="Pfam" id="PF04749">
    <property type="entry name" value="PLAC8"/>
    <property type="match status" value="1"/>
</dbReference>